<dbReference type="GO" id="GO:0015205">
    <property type="term" value="F:nucleobase transmembrane transporter activity"/>
    <property type="evidence" value="ECO:0007669"/>
    <property type="project" value="TreeGrafter"/>
</dbReference>
<feature type="transmembrane region" description="Helical" evidence="7">
    <location>
        <begin position="206"/>
        <end position="228"/>
    </location>
</feature>
<evidence type="ECO:0000313" key="8">
    <source>
        <dbReference type="EMBL" id="KAJ9150229.1"/>
    </source>
</evidence>
<dbReference type="PANTHER" id="PTHR30618:SF0">
    <property type="entry name" value="PURINE-URACIL PERMEASE NCS1"/>
    <property type="match status" value="1"/>
</dbReference>
<feature type="transmembrane region" description="Helical" evidence="7">
    <location>
        <begin position="113"/>
        <end position="130"/>
    </location>
</feature>
<comment type="caution">
    <text evidence="8">The sequence shown here is derived from an EMBL/GenBank/DDBJ whole genome shotgun (WGS) entry which is preliminary data.</text>
</comment>
<evidence type="ECO:0000256" key="4">
    <source>
        <dbReference type="ARBA" id="ARBA00022989"/>
    </source>
</evidence>
<reference evidence="8" key="1">
    <citation type="submission" date="2022-07" db="EMBL/GenBank/DDBJ databases">
        <title>Fungi with potential for degradation of polypropylene.</title>
        <authorList>
            <person name="Gostincar C."/>
        </authorList>
    </citation>
    <scope>NUCLEOTIDE SEQUENCE</scope>
    <source>
        <strain evidence="8">EXF-13308</strain>
    </source>
</reference>
<feature type="compositionally biased region" description="Basic and acidic residues" evidence="6">
    <location>
        <begin position="550"/>
        <end position="563"/>
    </location>
</feature>
<evidence type="ECO:0000256" key="3">
    <source>
        <dbReference type="ARBA" id="ARBA00022692"/>
    </source>
</evidence>
<feature type="transmembrane region" description="Helical" evidence="7">
    <location>
        <begin position="493"/>
        <end position="511"/>
    </location>
</feature>
<dbReference type="PANTHER" id="PTHR30618">
    <property type="entry name" value="NCS1 FAMILY PURINE/PYRIMIDINE TRANSPORTER"/>
    <property type="match status" value="1"/>
</dbReference>
<evidence type="ECO:0000256" key="1">
    <source>
        <dbReference type="ARBA" id="ARBA00004141"/>
    </source>
</evidence>
<evidence type="ECO:0000256" key="5">
    <source>
        <dbReference type="ARBA" id="ARBA00023136"/>
    </source>
</evidence>
<feature type="region of interest" description="Disordered" evidence="6">
    <location>
        <begin position="532"/>
        <end position="563"/>
    </location>
</feature>
<gene>
    <name evidence="8" type="ORF">NKR23_g3715</name>
</gene>
<feature type="transmembrane region" description="Helical" evidence="7">
    <location>
        <begin position="137"/>
        <end position="158"/>
    </location>
</feature>
<comment type="subcellular location">
    <subcellularLocation>
        <location evidence="1">Membrane</location>
        <topology evidence="1">Multi-pass membrane protein</topology>
    </subcellularLocation>
</comment>
<accession>A0AA38VGM9</accession>
<feature type="transmembrane region" description="Helical" evidence="7">
    <location>
        <begin position="452"/>
        <end position="473"/>
    </location>
</feature>
<protein>
    <submittedName>
        <fullName evidence="8">NCS1 nucleoside transporter</fullName>
    </submittedName>
</protein>
<name>A0AA38VGM9_9PEZI</name>
<dbReference type="GO" id="GO:0005886">
    <property type="term" value="C:plasma membrane"/>
    <property type="evidence" value="ECO:0007669"/>
    <property type="project" value="TreeGrafter"/>
</dbReference>
<feature type="transmembrane region" description="Helical" evidence="7">
    <location>
        <begin position="178"/>
        <end position="199"/>
    </location>
</feature>
<feature type="transmembrane region" description="Helical" evidence="7">
    <location>
        <begin position="377"/>
        <end position="396"/>
    </location>
</feature>
<dbReference type="InterPro" id="IPR045225">
    <property type="entry name" value="Uracil/uridine/allantoin_perm"/>
</dbReference>
<organism evidence="8 9">
    <name type="scientific">Pleurostoma richardsiae</name>
    <dbReference type="NCBI Taxonomy" id="41990"/>
    <lineage>
        <taxon>Eukaryota</taxon>
        <taxon>Fungi</taxon>
        <taxon>Dikarya</taxon>
        <taxon>Ascomycota</taxon>
        <taxon>Pezizomycotina</taxon>
        <taxon>Sordariomycetes</taxon>
        <taxon>Sordariomycetidae</taxon>
        <taxon>Calosphaeriales</taxon>
        <taxon>Pleurostomataceae</taxon>
        <taxon>Pleurostoma</taxon>
    </lineage>
</organism>
<dbReference type="Pfam" id="PF02133">
    <property type="entry name" value="Transp_cyt_pur"/>
    <property type="match status" value="1"/>
</dbReference>
<dbReference type="InterPro" id="IPR001248">
    <property type="entry name" value="Pur-cyt_permease"/>
</dbReference>
<keyword evidence="9" id="KW-1185">Reference proteome</keyword>
<keyword evidence="5 7" id="KW-0472">Membrane</keyword>
<dbReference type="EMBL" id="JANBVO010000008">
    <property type="protein sequence ID" value="KAJ9150229.1"/>
    <property type="molecule type" value="Genomic_DNA"/>
</dbReference>
<dbReference type="Gene3D" id="1.10.4160.10">
    <property type="entry name" value="Hydantoin permease"/>
    <property type="match status" value="1"/>
</dbReference>
<evidence type="ECO:0000313" key="9">
    <source>
        <dbReference type="Proteomes" id="UP001174694"/>
    </source>
</evidence>
<dbReference type="Proteomes" id="UP001174694">
    <property type="component" value="Unassembled WGS sequence"/>
</dbReference>
<feature type="transmembrane region" description="Helical" evidence="7">
    <location>
        <begin position="248"/>
        <end position="268"/>
    </location>
</feature>
<evidence type="ECO:0000256" key="6">
    <source>
        <dbReference type="SAM" id="MobiDB-lite"/>
    </source>
</evidence>
<evidence type="ECO:0000256" key="2">
    <source>
        <dbReference type="ARBA" id="ARBA00008974"/>
    </source>
</evidence>
<keyword evidence="3 7" id="KW-0812">Transmembrane</keyword>
<dbReference type="FunFam" id="1.10.4160.10:FF:000001">
    <property type="entry name" value="Uracil permease, putative"/>
    <property type="match status" value="1"/>
</dbReference>
<feature type="transmembrane region" description="Helical" evidence="7">
    <location>
        <begin position="337"/>
        <end position="356"/>
    </location>
</feature>
<proteinExistence type="inferred from homology"/>
<feature type="transmembrane region" description="Helical" evidence="7">
    <location>
        <begin position="86"/>
        <end position="107"/>
    </location>
</feature>
<dbReference type="CDD" id="cd11482">
    <property type="entry name" value="SLC-NCS1sbd_NRT1-like"/>
    <property type="match status" value="1"/>
</dbReference>
<dbReference type="AlphaFoldDB" id="A0AA38VGM9"/>
<feature type="transmembrane region" description="Helical" evidence="7">
    <location>
        <begin position="402"/>
        <end position="427"/>
    </location>
</feature>
<feature type="transmembrane region" description="Helical" evidence="7">
    <location>
        <begin position="289"/>
        <end position="317"/>
    </location>
</feature>
<comment type="similarity">
    <text evidence="2">Belongs to the purine-cytosine permease (2.A.39) family.</text>
</comment>
<evidence type="ECO:0000256" key="7">
    <source>
        <dbReference type="SAM" id="Phobius"/>
    </source>
</evidence>
<sequence length="563" mass="62060">MKLKTVSKEEVKRRFTSVHAWELPKQTGALAPPDVWTNRDMDPTPPEDQTWTIWSIMAYWATDTINLGTWETASSILAVGLSWREAIPCMVVGTFCVAVPMVLNGAIGAKMHVPFSVITTSSFGFYLRYFCIVSRAILAMFWLGIQGANGAQCITIMLSAWAPSYQKIPNHLPESAGITTVGMCSYFLFWIIQLPLLLIHPTKLRWIFIIKLIGAPIAAIATMGWAIHHAGGSGDIFKLRAEAKGSEYAWLWLSCMTSVTGSWATLACNIPDFTRYARSANGQFVQLPFLPIIFTVCGVLGIVTTSCTKVFAGEYLWNPLDIYQLWLDDNTSGGRAAAFFAALAWYIAQVGTNITANSISAANDMTVLFPRWINIKRGCMIAAVIAGWVLVPWKILDSATTFLAFMGGYSVFLAPISGIMAADYWLVKKQHFDIPALYNPHGRYRYRYGCNWRAAIAFLVPVGPLLPGLALSISGAKKVHIDAGETHLYTFNWLFGFVVAIFLYTGLSWAFPARDTLLTDTVWNLEAIEGRSSGDEEKAGPQRAASPGRKGAEEVVESDAKPL</sequence>
<keyword evidence="4 7" id="KW-1133">Transmembrane helix</keyword>